<accession>A0ACB7SIH7</accession>
<gene>
    <name evidence="1" type="ORF">HPB50_016685</name>
</gene>
<proteinExistence type="predicted"/>
<name>A0ACB7SIH7_HYAAI</name>
<keyword evidence="2" id="KW-1185">Reference proteome</keyword>
<comment type="caution">
    <text evidence="1">The sequence shown here is derived from an EMBL/GenBank/DDBJ whole genome shotgun (WGS) entry which is preliminary data.</text>
</comment>
<dbReference type="Proteomes" id="UP000821845">
    <property type="component" value="Chromosome 4"/>
</dbReference>
<evidence type="ECO:0000313" key="2">
    <source>
        <dbReference type="Proteomes" id="UP000821845"/>
    </source>
</evidence>
<reference evidence="1" key="1">
    <citation type="submission" date="2020-05" db="EMBL/GenBank/DDBJ databases">
        <title>Large-scale comparative analyses of tick genomes elucidate their genetic diversity and vector capacities.</title>
        <authorList>
            <person name="Jia N."/>
            <person name="Wang J."/>
            <person name="Shi W."/>
            <person name="Du L."/>
            <person name="Sun Y."/>
            <person name="Zhan W."/>
            <person name="Jiang J."/>
            <person name="Wang Q."/>
            <person name="Zhang B."/>
            <person name="Ji P."/>
            <person name="Sakyi L.B."/>
            <person name="Cui X."/>
            <person name="Yuan T."/>
            <person name="Jiang B."/>
            <person name="Yang W."/>
            <person name="Lam T.T.-Y."/>
            <person name="Chang Q."/>
            <person name="Ding S."/>
            <person name="Wang X."/>
            <person name="Zhu J."/>
            <person name="Ruan X."/>
            <person name="Zhao L."/>
            <person name="Wei J."/>
            <person name="Que T."/>
            <person name="Du C."/>
            <person name="Cheng J."/>
            <person name="Dai P."/>
            <person name="Han X."/>
            <person name="Huang E."/>
            <person name="Gao Y."/>
            <person name="Liu J."/>
            <person name="Shao H."/>
            <person name="Ye R."/>
            <person name="Li L."/>
            <person name="Wei W."/>
            <person name="Wang X."/>
            <person name="Wang C."/>
            <person name="Yang T."/>
            <person name="Huo Q."/>
            <person name="Li W."/>
            <person name="Guo W."/>
            <person name="Chen H."/>
            <person name="Zhou L."/>
            <person name="Ni X."/>
            <person name="Tian J."/>
            <person name="Zhou Y."/>
            <person name="Sheng Y."/>
            <person name="Liu T."/>
            <person name="Pan Y."/>
            <person name="Xia L."/>
            <person name="Li J."/>
            <person name="Zhao F."/>
            <person name="Cao W."/>
        </authorList>
    </citation>
    <scope>NUCLEOTIDE SEQUENCE</scope>
    <source>
        <strain evidence="1">Hyas-2018</strain>
    </source>
</reference>
<evidence type="ECO:0000313" key="1">
    <source>
        <dbReference type="EMBL" id="KAH6933589.1"/>
    </source>
</evidence>
<sequence>MAAAMCKCSVTHGDKNVVVPFVGPWKRAQLFEYLKRERTLAGIDFGNASLTVFDEDFGLPVEVTDDFIIADKLKLEIKEGSQYRISALNGFQEGGGRCFVLRLQAVLTLPESCTTASLDCLRLIVGTTWVHVTSAARLGLSKEHLWPFVVILAAVVAREPKIYPTSIPKSS</sequence>
<dbReference type="EMBL" id="CM023484">
    <property type="protein sequence ID" value="KAH6933589.1"/>
    <property type="molecule type" value="Genomic_DNA"/>
</dbReference>
<protein>
    <submittedName>
        <fullName evidence="1">Uncharacterized protein</fullName>
    </submittedName>
</protein>
<organism evidence="1 2">
    <name type="scientific">Hyalomma asiaticum</name>
    <name type="common">Tick</name>
    <dbReference type="NCBI Taxonomy" id="266040"/>
    <lineage>
        <taxon>Eukaryota</taxon>
        <taxon>Metazoa</taxon>
        <taxon>Ecdysozoa</taxon>
        <taxon>Arthropoda</taxon>
        <taxon>Chelicerata</taxon>
        <taxon>Arachnida</taxon>
        <taxon>Acari</taxon>
        <taxon>Parasitiformes</taxon>
        <taxon>Ixodida</taxon>
        <taxon>Ixodoidea</taxon>
        <taxon>Ixodidae</taxon>
        <taxon>Hyalomminae</taxon>
        <taxon>Hyalomma</taxon>
    </lineage>
</organism>